<dbReference type="Proteomes" id="UP000193719">
    <property type="component" value="Unassembled WGS sequence"/>
</dbReference>
<dbReference type="AlphaFoldDB" id="A0A1Y1UYZ4"/>
<proteinExistence type="predicted"/>
<feature type="compositionally biased region" description="Acidic residues" evidence="1">
    <location>
        <begin position="56"/>
        <end position="67"/>
    </location>
</feature>
<keyword evidence="3" id="KW-1185">Reference proteome</keyword>
<feature type="non-terminal residue" evidence="2">
    <location>
        <position position="135"/>
    </location>
</feature>
<evidence type="ECO:0000313" key="3">
    <source>
        <dbReference type="Proteomes" id="UP000193719"/>
    </source>
</evidence>
<sequence length="135" mass="16365">MVTSITQYTKNPLIFTYYAYYLLYFEEKTYNKYENELKNIKYYEKEEAEGKTSEDGFTDDNNDDENKEEIKEKLSYEGKINTADPTGLLSQALTCKLNIFKDYYVRYLLYEIREKKKEDKNYYKKEAIEKMMNLQ</sequence>
<dbReference type="EMBL" id="MCFH01000051">
    <property type="protein sequence ID" value="ORX43644.1"/>
    <property type="molecule type" value="Genomic_DNA"/>
</dbReference>
<name>A0A1Y1UYZ4_9FUNG</name>
<evidence type="ECO:0000313" key="2">
    <source>
        <dbReference type="EMBL" id="ORX43644.1"/>
    </source>
</evidence>
<evidence type="ECO:0000256" key="1">
    <source>
        <dbReference type="SAM" id="MobiDB-lite"/>
    </source>
</evidence>
<accession>A0A1Y1UYZ4</accession>
<dbReference type="STRING" id="1754191.A0A1Y1UYZ4"/>
<gene>
    <name evidence="2" type="ORF">BCR36DRAFT_415487</name>
</gene>
<reference evidence="2 3" key="2">
    <citation type="submission" date="2016-08" db="EMBL/GenBank/DDBJ databases">
        <title>Pervasive Adenine N6-methylation of Active Genes in Fungi.</title>
        <authorList>
            <consortium name="DOE Joint Genome Institute"/>
            <person name="Mondo S.J."/>
            <person name="Dannebaum R.O."/>
            <person name="Kuo R.C."/>
            <person name="Labutti K."/>
            <person name="Haridas S."/>
            <person name="Kuo A."/>
            <person name="Salamov A."/>
            <person name="Ahrendt S.R."/>
            <person name="Lipzen A."/>
            <person name="Sullivan W."/>
            <person name="Andreopoulos W.B."/>
            <person name="Clum A."/>
            <person name="Lindquist E."/>
            <person name="Daum C."/>
            <person name="Ramamoorthy G.K."/>
            <person name="Gryganskyi A."/>
            <person name="Culley D."/>
            <person name="Magnuson J.K."/>
            <person name="James T.Y."/>
            <person name="O'Malley M.A."/>
            <person name="Stajich J.E."/>
            <person name="Spatafora J.W."/>
            <person name="Visel A."/>
            <person name="Grigoriev I.V."/>
        </authorList>
    </citation>
    <scope>NUCLEOTIDE SEQUENCE [LARGE SCALE GENOMIC DNA]</scope>
    <source>
        <strain evidence="3">finn</strain>
    </source>
</reference>
<comment type="caution">
    <text evidence="2">The sequence shown here is derived from an EMBL/GenBank/DDBJ whole genome shotgun (WGS) entry which is preliminary data.</text>
</comment>
<feature type="region of interest" description="Disordered" evidence="1">
    <location>
        <begin position="47"/>
        <end position="69"/>
    </location>
</feature>
<organism evidence="2 3">
    <name type="scientific">Piromyces finnis</name>
    <dbReference type="NCBI Taxonomy" id="1754191"/>
    <lineage>
        <taxon>Eukaryota</taxon>
        <taxon>Fungi</taxon>
        <taxon>Fungi incertae sedis</taxon>
        <taxon>Chytridiomycota</taxon>
        <taxon>Chytridiomycota incertae sedis</taxon>
        <taxon>Neocallimastigomycetes</taxon>
        <taxon>Neocallimastigales</taxon>
        <taxon>Neocallimastigaceae</taxon>
        <taxon>Piromyces</taxon>
    </lineage>
</organism>
<protein>
    <submittedName>
        <fullName evidence="2">Uncharacterized protein</fullName>
    </submittedName>
</protein>
<reference evidence="2 3" key="1">
    <citation type="submission" date="2016-08" db="EMBL/GenBank/DDBJ databases">
        <title>Genomes of anaerobic fungi encode conserved fungal cellulosomes for biomass hydrolysis.</title>
        <authorList>
            <consortium name="DOE Joint Genome Institute"/>
            <person name="Haitjema C.H."/>
            <person name="Gilmore S.P."/>
            <person name="Henske J.K."/>
            <person name="Solomon K.V."/>
            <person name="De Groot R."/>
            <person name="Kuo A."/>
            <person name="Mondo S.J."/>
            <person name="Salamov A.A."/>
            <person name="Labutti K."/>
            <person name="Zhao Z."/>
            <person name="Chiniquy J."/>
            <person name="Barry K."/>
            <person name="Brewer H.M."/>
            <person name="Purvine S.O."/>
            <person name="Wright A.T."/>
            <person name="Boxma B."/>
            <person name="Van Alen T."/>
            <person name="Hackstein J.H."/>
            <person name="Baker S.E."/>
            <person name="Grigoriev I.V."/>
            <person name="O'Malley M.A."/>
        </authorList>
    </citation>
    <scope>NUCLEOTIDE SEQUENCE [LARGE SCALE GENOMIC DNA]</scope>
    <source>
        <strain evidence="3">finn</strain>
    </source>
</reference>